<evidence type="ECO:0000259" key="14">
    <source>
        <dbReference type="PROSITE" id="PS50102"/>
    </source>
</evidence>
<feature type="region of interest" description="Disordered" evidence="13">
    <location>
        <begin position="187"/>
        <end position="250"/>
    </location>
</feature>
<dbReference type="InterPro" id="IPR000504">
    <property type="entry name" value="RRM_dom"/>
</dbReference>
<dbReference type="SMART" id="SM00360">
    <property type="entry name" value="RRM"/>
    <property type="match status" value="1"/>
</dbReference>
<feature type="compositionally biased region" description="Low complexity" evidence="13">
    <location>
        <begin position="471"/>
        <end position="492"/>
    </location>
</feature>
<keyword evidence="9" id="KW-0508">mRNA splicing</keyword>
<comment type="subcellular location">
    <subcellularLocation>
        <location evidence="1">Nucleus</location>
    </subcellularLocation>
</comment>
<feature type="compositionally biased region" description="Low complexity" evidence="13">
    <location>
        <begin position="10"/>
        <end position="25"/>
    </location>
</feature>
<evidence type="ECO:0000256" key="4">
    <source>
        <dbReference type="ARBA" id="ARBA00022723"/>
    </source>
</evidence>
<feature type="region of interest" description="Disordered" evidence="13">
    <location>
        <begin position="464"/>
        <end position="509"/>
    </location>
</feature>
<feature type="region of interest" description="Disordered" evidence="13">
    <location>
        <begin position="357"/>
        <end position="451"/>
    </location>
</feature>
<dbReference type="EMBL" id="KZ819662">
    <property type="protein sequence ID" value="PWN31086.1"/>
    <property type="molecule type" value="Genomic_DNA"/>
</dbReference>
<dbReference type="Pfam" id="PF00076">
    <property type="entry name" value="RRM_1"/>
    <property type="match status" value="1"/>
</dbReference>
<keyword evidence="8 11" id="KW-0694">RNA-binding</keyword>
<feature type="compositionally biased region" description="Basic and acidic residues" evidence="13">
    <location>
        <begin position="218"/>
        <end position="230"/>
    </location>
</feature>
<keyword evidence="3" id="KW-0507">mRNA processing</keyword>
<evidence type="ECO:0000259" key="15">
    <source>
        <dbReference type="PROSITE" id="PS50103"/>
    </source>
</evidence>
<evidence type="ECO:0000256" key="13">
    <source>
        <dbReference type="SAM" id="MobiDB-lite"/>
    </source>
</evidence>
<dbReference type="GO" id="GO:0017070">
    <property type="term" value="F:U6 snRNA binding"/>
    <property type="evidence" value="ECO:0007669"/>
    <property type="project" value="TreeGrafter"/>
</dbReference>
<organism evidence="16 17">
    <name type="scientific">Jaminaea rosea</name>
    <dbReference type="NCBI Taxonomy" id="1569628"/>
    <lineage>
        <taxon>Eukaryota</taxon>
        <taxon>Fungi</taxon>
        <taxon>Dikarya</taxon>
        <taxon>Basidiomycota</taxon>
        <taxon>Ustilaginomycotina</taxon>
        <taxon>Exobasidiomycetes</taxon>
        <taxon>Microstromatales</taxon>
        <taxon>Microstromatales incertae sedis</taxon>
        <taxon>Jaminaea</taxon>
    </lineage>
</organism>
<dbReference type="RefSeq" id="XP_025365698.1">
    <property type="nucleotide sequence ID" value="XM_025505331.1"/>
</dbReference>
<dbReference type="GO" id="GO:0008380">
    <property type="term" value="P:RNA splicing"/>
    <property type="evidence" value="ECO:0007669"/>
    <property type="project" value="UniProtKB-KW"/>
</dbReference>
<dbReference type="Pfam" id="PF16131">
    <property type="entry name" value="Torus"/>
    <property type="match status" value="1"/>
</dbReference>
<feature type="domain" description="C3H1-type" evidence="15">
    <location>
        <begin position="100"/>
        <end position="127"/>
    </location>
</feature>
<keyword evidence="5" id="KW-0747">Spliceosome</keyword>
<dbReference type="GO" id="GO:0071007">
    <property type="term" value="C:U2-type catalytic step 2 spliceosome"/>
    <property type="evidence" value="ECO:0007669"/>
    <property type="project" value="TreeGrafter"/>
</dbReference>
<dbReference type="GO" id="GO:0000974">
    <property type="term" value="C:Prp19 complex"/>
    <property type="evidence" value="ECO:0007669"/>
    <property type="project" value="TreeGrafter"/>
</dbReference>
<evidence type="ECO:0000256" key="7">
    <source>
        <dbReference type="ARBA" id="ARBA00022833"/>
    </source>
</evidence>
<dbReference type="InterPro" id="IPR035979">
    <property type="entry name" value="RBD_domain_sf"/>
</dbReference>
<accession>A0A316V0L1</accession>
<sequence>MSSPTVQMVASTSSSSSSASASTSALPTIVSKSRPARKQITAHRLEQIRNEADKSNQTGVSYNIWYNKWSGGDRDDHVKHKSETRCDIARDAGYTRGDALQTPFICLQFARGCCYLGADCTFLHRLPRTQVKGAHGEHTSTMDQGKDIFGREKGGDYRDDMGGVGSIQRVNRTLYIGKIHEEEEDLRKVSTGGGANGVGPQWRDGGRTVKGGKSVGQARRDVAIRNDNGKVKSAGNDTSSNDLPNLPPAPVFPVTATEKVLRRHFGEFGPLERVRVLTHRGCAFVTYSSEASAQFAKEAMSNQSLDHGEILNVRWATEDPNPTAKKRERARMEGEGRKRVEERMTDEQREYLAARARLEAGLPEPEEDGEHDGKRLRIEAGEGEEMDEEEMARLIEENRRNWEEMDRQDEEERKAQAAPAPVVPNISSASASASTAASPPAATAPTGFFSSDALGGLAYIQALRKQQGQEQQPASAKQAQPKPAAAKTAAPTGGLGGLAAYGSDSEDED</sequence>
<evidence type="ECO:0000256" key="3">
    <source>
        <dbReference type="ARBA" id="ARBA00022664"/>
    </source>
</evidence>
<dbReference type="InterPro" id="IPR039171">
    <property type="entry name" value="Cwc2/Slt11"/>
</dbReference>
<reference evidence="16 17" key="1">
    <citation type="journal article" date="2018" name="Mol. Biol. Evol.">
        <title>Broad Genomic Sampling Reveals a Smut Pathogenic Ancestry of the Fungal Clade Ustilaginomycotina.</title>
        <authorList>
            <person name="Kijpornyongpan T."/>
            <person name="Mondo S.J."/>
            <person name="Barry K."/>
            <person name="Sandor L."/>
            <person name="Lee J."/>
            <person name="Lipzen A."/>
            <person name="Pangilinan J."/>
            <person name="LaButti K."/>
            <person name="Hainaut M."/>
            <person name="Henrissat B."/>
            <person name="Grigoriev I.V."/>
            <person name="Spatafora J.W."/>
            <person name="Aime M.C."/>
        </authorList>
    </citation>
    <scope>NUCLEOTIDE SEQUENCE [LARGE SCALE GENOMIC DNA]</scope>
    <source>
        <strain evidence="16 17">MCA 5214</strain>
    </source>
</reference>
<feature type="region of interest" description="Disordered" evidence="13">
    <location>
        <begin position="1"/>
        <end position="37"/>
    </location>
</feature>
<evidence type="ECO:0000313" key="16">
    <source>
        <dbReference type="EMBL" id="PWN31086.1"/>
    </source>
</evidence>
<dbReference type="SUPFAM" id="SSF54928">
    <property type="entry name" value="RNA-binding domain, RBD"/>
    <property type="match status" value="1"/>
</dbReference>
<protein>
    <recommendedName>
        <fullName evidence="18">Pre-mRNA-splicing factor CWC2</fullName>
    </recommendedName>
</protein>
<dbReference type="CDD" id="cd12360">
    <property type="entry name" value="RRM_cwf2"/>
    <property type="match status" value="1"/>
</dbReference>
<evidence type="ECO:0000256" key="1">
    <source>
        <dbReference type="ARBA" id="ARBA00004123"/>
    </source>
</evidence>
<feature type="compositionally biased region" description="Acidic residues" evidence="13">
    <location>
        <begin position="381"/>
        <end position="390"/>
    </location>
</feature>
<keyword evidence="7 12" id="KW-0862">Zinc</keyword>
<name>A0A316V0L1_9BASI</name>
<evidence type="ECO:0000256" key="2">
    <source>
        <dbReference type="ARBA" id="ARBA00008024"/>
    </source>
</evidence>
<feature type="compositionally biased region" description="Basic and acidic residues" evidence="13">
    <location>
        <begin position="391"/>
        <end position="415"/>
    </location>
</feature>
<dbReference type="InterPro" id="IPR032297">
    <property type="entry name" value="Torus"/>
</dbReference>
<dbReference type="PROSITE" id="PS50103">
    <property type="entry name" value="ZF_C3H1"/>
    <property type="match status" value="1"/>
</dbReference>
<dbReference type="Proteomes" id="UP000245884">
    <property type="component" value="Unassembled WGS sequence"/>
</dbReference>
<proteinExistence type="inferred from homology"/>
<dbReference type="STRING" id="1569628.A0A316V0L1"/>
<keyword evidence="6 12" id="KW-0863">Zinc-finger</keyword>
<feature type="zinc finger region" description="C3H1-type" evidence="12">
    <location>
        <begin position="100"/>
        <end position="127"/>
    </location>
</feature>
<evidence type="ECO:0000256" key="9">
    <source>
        <dbReference type="ARBA" id="ARBA00023187"/>
    </source>
</evidence>
<keyword evidence="10" id="KW-0539">Nucleus</keyword>
<gene>
    <name evidence="16" type="ORF">BDZ90DRAFT_230082</name>
</gene>
<dbReference type="GO" id="GO:0008270">
    <property type="term" value="F:zinc ion binding"/>
    <property type="evidence" value="ECO:0007669"/>
    <property type="project" value="UniProtKB-KW"/>
</dbReference>
<dbReference type="OrthoDB" id="10251848at2759"/>
<feature type="compositionally biased region" description="Low complexity" evidence="13">
    <location>
        <begin position="417"/>
        <end position="446"/>
    </location>
</feature>
<evidence type="ECO:0000256" key="6">
    <source>
        <dbReference type="ARBA" id="ARBA00022771"/>
    </source>
</evidence>
<dbReference type="Gene3D" id="3.30.70.330">
    <property type="match status" value="1"/>
</dbReference>
<dbReference type="GO" id="GO:0036002">
    <property type="term" value="F:pre-mRNA binding"/>
    <property type="evidence" value="ECO:0007669"/>
    <property type="project" value="TreeGrafter"/>
</dbReference>
<evidence type="ECO:0000256" key="5">
    <source>
        <dbReference type="ARBA" id="ARBA00022728"/>
    </source>
</evidence>
<feature type="domain" description="RRM" evidence="14">
    <location>
        <begin position="239"/>
        <end position="318"/>
    </location>
</feature>
<evidence type="ECO:0000313" key="17">
    <source>
        <dbReference type="Proteomes" id="UP000245884"/>
    </source>
</evidence>
<dbReference type="AlphaFoldDB" id="A0A316V0L1"/>
<evidence type="ECO:0000256" key="11">
    <source>
        <dbReference type="PROSITE-ProRule" id="PRU00176"/>
    </source>
</evidence>
<evidence type="ECO:0000256" key="8">
    <source>
        <dbReference type="ARBA" id="ARBA00022884"/>
    </source>
</evidence>
<dbReference type="GO" id="GO:0071006">
    <property type="term" value="C:U2-type catalytic step 1 spliceosome"/>
    <property type="evidence" value="ECO:0007669"/>
    <property type="project" value="TreeGrafter"/>
</dbReference>
<dbReference type="InterPro" id="IPR000571">
    <property type="entry name" value="Znf_CCCH"/>
</dbReference>
<evidence type="ECO:0008006" key="18">
    <source>
        <dbReference type="Google" id="ProtNLM"/>
    </source>
</evidence>
<feature type="region of interest" description="Disordered" evidence="13">
    <location>
        <begin position="319"/>
        <end position="345"/>
    </location>
</feature>
<dbReference type="PANTHER" id="PTHR14089">
    <property type="entry name" value="PRE-MRNA-SPLICING FACTOR RBM22"/>
    <property type="match status" value="1"/>
</dbReference>
<dbReference type="PANTHER" id="PTHR14089:SF2">
    <property type="entry name" value="PRE-MRNA-SPLICING FACTOR CWC2"/>
    <property type="match status" value="1"/>
</dbReference>
<dbReference type="InterPro" id="IPR034181">
    <property type="entry name" value="Cwc2_RRM"/>
</dbReference>
<feature type="compositionally biased region" description="Basic and acidic residues" evidence="13">
    <location>
        <begin position="330"/>
        <end position="345"/>
    </location>
</feature>
<dbReference type="GeneID" id="37027154"/>
<dbReference type="PROSITE" id="PS50102">
    <property type="entry name" value="RRM"/>
    <property type="match status" value="1"/>
</dbReference>
<keyword evidence="17" id="KW-1185">Reference proteome</keyword>
<dbReference type="InterPro" id="IPR012677">
    <property type="entry name" value="Nucleotide-bd_a/b_plait_sf"/>
</dbReference>
<keyword evidence="4 12" id="KW-0479">Metal-binding</keyword>
<evidence type="ECO:0000256" key="10">
    <source>
        <dbReference type="ARBA" id="ARBA00023242"/>
    </source>
</evidence>
<evidence type="ECO:0000256" key="12">
    <source>
        <dbReference type="PROSITE-ProRule" id="PRU00723"/>
    </source>
</evidence>
<dbReference type="GO" id="GO:0006397">
    <property type="term" value="P:mRNA processing"/>
    <property type="evidence" value="ECO:0007669"/>
    <property type="project" value="UniProtKB-KW"/>
</dbReference>
<comment type="similarity">
    <text evidence="2">Belongs to the RRM CWC2 family.</text>
</comment>
<feature type="compositionally biased region" description="Basic and acidic residues" evidence="13">
    <location>
        <begin position="371"/>
        <end position="380"/>
    </location>
</feature>